<feature type="transmembrane region" description="Helical" evidence="1">
    <location>
        <begin position="64"/>
        <end position="84"/>
    </location>
</feature>
<accession>A0A1M7Y903</accession>
<sequence>MLYYNIMKLFLIFINSLLILFIFKRTRSFKEIFYSSSTRVNRTLKILCIALLTYLRFLESVFGIHIAYIYLTFIITVLAIGMLVNNYTFKYSTIVCCFLISYYTLAQITVFSYMYIKTKTTCIALLGKVFQAEIFIKIEIILAFLIIITSKLAWKIPMQISRLNWLTIIIPLIINCTYLILFADKLYYNTSNFNSTVSVITILIAGAVVLLGGLCNIAVAEYYLEVKEIENETKLQISEVKLKYDYYMQLSKDMDEVRKLSHDIRGHLNALEGVQDNIRKSEYIDSIMNRLDGFENHYDTGNPFIDNILYKKKKDSAENHIQFKAYVDLKEFNKIKDEDLCTVFSNAIENAMRECIERKKECPDGENIILIKAGRKRGFLFITCENSIRKKQADYVQVSLKTTKKDKKLHGYGLRNINAALQKYSGEFSIKVENDIFYLFIVIPLE</sequence>
<dbReference type="AlphaFoldDB" id="A0A1M7Y903"/>
<keyword evidence="1" id="KW-0812">Transmembrane</keyword>
<name>A0A1M7Y903_9FIRM</name>
<evidence type="ECO:0000256" key="1">
    <source>
        <dbReference type="SAM" id="Phobius"/>
    </source>
</evidence>
<feature type="transmembrane region" description="Helical" evidence="1">
    <location>
        <begin position="134"/>
        <end position="154"/>
    </location>
</feature>
<keyword evidence="1" id="KW-0472">Membrane</keyword>
<dbReference type="GO" id="GO:0016301">
    <property type="term" value="F:kinase activity"/>
    <property type="evidence" value="ECO:0007669"/>
    <property type="project" value="UniProtKB-KW"/>
</dbReference>
<dbReference type="EMBL" id="FRFD01000006">
    <property type="protein sequence ID" value="SHO49113.1"/>
    <property type="molecule type" value="Genomic_DNA"/>
</dbReference>
<feature type="transmembrane region" description="Helical" evidence="1">
    <location>
        <begin position="91"/>
        <end position="114"/>
    </location>
</feature>
<keyword evidence="3" id="KW-0808">Transferase</keyword>
<keyword evidence="1" id="KW-1133">Transmembrane helix</keyword>
<feature type="transmembrane region" description="Helical" evidence="1">
    <location>
        <begin position="6"/>
        <end position="23"/>
    </location>
</feature>
<protein>
    <submittedName>
        <fullName evidence="3">Sensor histidine kinase YesM</fullName>
    </submittedName>
</protein>
<gene>
    <name evidence="3" type="ORF">SAMN02745217_02132</name>
</gene>
<feature type="domain" description="Sensor histidine kinase NatK-like C-terminal" evidence="2">
    <location>
        <begin position="339"/>
        <end position="444"/>
    </location>
</feature>
<evidence type="ECO:0000313" key="3">
    <source>
        <dbReference type="EMBL" id="SHO49113.1"/>
    </source>
</evidence>
<keyword evidence="3" id="KW-0418">Kinase</keyword>
<dbReference type="Gene3D" id="3.30.565.10">
    <property type="entry name" value="Histidine kinase-like ATPase, C-terminal domain"/>
    <property type="match status" value="1"/>
</dbReference>
<dbReference type="InterPro" id="IPR036890">
    <property type="entry name" value="HATPase_C_sf"/>
</dbReference>
<evidence type="ECO:0000259" key="2">
    <source>
        <dbReference type="Pfam" id="PF14501"/>
    </source>
</evidence>
<dbReference type="OrthoDB" id="9816523at2"/>
<organism evidence="3 4">
    <name type="scientific">Anaerocolumna xylanovorans DSM 12503</name>
    <dbReference type="NCBI Taxonomy" id="1121345"/>
    <lineage>
        <taxon>Bacteria</taxon>
        <taxon>Bacillati</taxon>
        <taxon>Bacillota</taxon>
        <taxon>Clostridia</taxon>
        <taxon>Lachnospirales</taxon>
        <taxon>Lachnospiraceae</taxon>
        <taxon>Anaerocolumna</taxon>
    </lineage>
</organism>
<feature type="transmembrane region" description="Helical" evidence="1">
    <location>
        <begin position="195"/>
        <end position="219"/>
    </location>
</feature>
<dbReference type="Proteomes" id="UP000184612">
    <property type="component" value="Unassembled WGS sequence"/>
</dbReference>
<proteinExistence type="predicted"/>
<dbReference type="SUPFAM" id="SSF55874">
    <property type="entry name" value="ATPase domain of HSP90 chaperone/DNA topoisomerase II/histidine kinase"/>
    <property type="match status" value="1"/>
</dbReference>
<dbReference type="InterPro" id="IPR032834">
    <property type="entry name" value="NatK-like_C"/>
</dbReference>
<keyword evidence="4" id="KW-1185">Reference proteome</keyword>
<dbReference type="STRING" id="1121345.SAMN02745217_02132"/>
<feature type="transmembrane region" description="Helical" evidence="1">
    <location>
        <begin position="43"/>
        <end position="58"/>
    </location>
</feature>
<reference evidence="3 4" key="1">
    <citation type="submission" date="2016-12" db="EMBL/GenBank/DDBJ databases">
        <authorList>
            <person name="Song W.-J."/>
            <person name="Kurnit D.M."/>
        </authorList>
    </citation>
    <scope>NUCLEOTIDE SEQUENCE [LARGE SCALE GENOMIC DNA]</scope>
    <source>
        <strain evidence="3 4">DSM 12503</strain>
    </source>
</reference>
<evidence type="ECO:0000313" key="4">
    <source>
        <dbReference type="Proteomes" id="UP000184612"/>
    </source>
</evidence>
<feature type="transmembrane region" description="Helical" evidence="1">
    <location>
        <begin position="163"/>
        <end position="183"/>
    </location>
</feature>
<dbReference type="Pfam" id="PF14501">
    <property type="entry name" value="HATPase_c_5"/>
    <property type="match status" value="1"/>
</dbReference>